<dbReference type="InterPro" id="IPR029063">
    <property type="entry name" value="SAM-dependent_MTases_sf"/>
</dbReference>
<sequence length="318" mass="35751">MAACTTTLTSTYPNHNNVISKTQRKQPKKLKLSIKNMGPSSNALTMESYEEGKLERPKWSGETPISRLVGALISFKPLYSLMKFGARQALISTAEKSNIPWREMTREVLESEVYKEIESVQNPDIVYPDYYLNHFHAYDEGNLSWLAAAEAEPATLSITKRAIPEADSIEETMEIVRGNWIRAIEKHHQQYSGNSNIQDILGIGCSVGFSTKFLVNKFPSANITLHECPARATVNLVKEAFRLLRPGGTITITDNSCKSKILRVLARDSFFRLSVAPPFLDEYYLLDLEGAMKEVGFVHVHTVLTDPRHRTVTATVPF</sequence>
<accession>A0AAW1IKP6</accession>
<dbReference type="SUPFAM" id="SSF53335">
    <property type="entry name" value="S-adenosyl-L-methionine-dependent methyltransferases"/>
    <property type="match status" value="1"/>
</dbReference>
<reference evidence="1" key="1">
    <citation type="submission" date="2024-03" db="EMBL/GenBank/DDBJ databases">
        <title>WGS assembly of Saponaria officinalis var. Norfolk2.</title>
        <authorList>
            <person name="Jenkins J."/>
            <person name="Shu S."/>
            <person name="Grimwood J."/>
            <person name="Barry K."/>
            <person name="Goodstein D."/>
            <person name="Schmutz J."/>
            <person name="Leebens-Mack J."/>
            <person name="Osbourn A."/>
        </authorList>
    </citation>
    <scope>NUCLEOTIDE SEQUENCE [LARGE SCALE GENOMIC DNA]</scope>
    <source>
        <strain evidence="1">JIC</strain>
    </source>
</reference>
<evidence type="ECO:0000313" key="2">
    <source>
        <dbReference type="Proteomes" id="UP001443914"/>
    </source>
</evidence>
<dbReference type="Proteomes" id="UP001443914">
    <property type="component" value="Unassembled WGS sequence"/>
</dbReference>
<organism evidence="1 2">
    <name type="scientific">Saponaria officinalis</name>
    <name type="common">Common soapwort</name>
    <name type="synonym">Lychnis saponaria</name>
    <dbReference type="NCBI Taxonomy" id="3572"/>
    <lineage>
        <taxon>Eukaryota</taxon>
        <taxon>Viridiplantae</taxon>
        <taxon>Streptophyta</taxon>
        <taxon>Embryophyta</taxon>
        <taxon>Tracheophyta</taxon>
        <taxon>Spermatophyta</taxon>
        <taxon>Magnoliopsida</taxon>
        <taxon>eudicotyledons</taxon>
        <taxon>Gunneridae</taxon>
        <taxon>Pentapetalae</taxon>
        <taxon>Caryophyllales</taxon>
        <taxon>Caryophyllaceae</taxon>
        <taxon>Caryophylleae</taxon>
        <taxon>Saponaria</taxon>
    </lineage>
</organism>
<dbReference type="PANTHER" id="PTHR42912:SF80">
    <property type="entry name" value="METHYLTRANSFERASE DOMAIN-CONTAINING PROTEIN"/>
    <property type="match status" value="1"/>
</dbReference>
<dbReference type="EMBL" id="JBDFQZ010000009">
    <property type="protein sequence ID" value="KAK9689900.1"/>
    <property type="molecule type" value="Genomic_DNA"/>
</dbReference>
<comment type="caution">
    <text evidence="1">The sequence shown here is derived from an EMBL/GenBank/DDBJ whole genome shotgun (WGS) entry which is preliminary data.</text>
</comment>
<dbReference type="Gene3D" id="3.40.50.150">
    <property type="entry name" value="Vaccinia Virus protein VP39"/>
    <property type="match status" value="1"/>
</dbReference>
<dbReference type="GO" id="GO:0008168">
    <property type="term" value="F:methyltransferase activity"/>
    <property type="evidence" value="ECO:0007669"/>
    <property type="project" value="TreeGrafter"/>
</dbReference>
<dbReference type="AlphaFoldDB" id="A0AAW1IKP6"/>
<dbReference type="PANTHER" id="PTHR42912">
    <property type="entry name" value="METHYLTRANSFERASE"/>
    <property type="match status" value="1"/>
</dbReference>
<name>A0AAW1IKP6_SAPOF</name>
<evidence type="ECO:0000313" key="1">
    <source>
        <dbReference type="EMBL" id="KAK9689900.1"/>
    </source>
</evidence>
<proteinExistence type="predicted"/>
<dbReference type="InterPro" id="IPR050508">
    <property type="entry name" value="Methyltransf_Superfamily"/>
</dbReference>
<protein>
    <submittedName>
        <fullName evidence="1">Uncharacterized protein</fullName>
    </submittedName>
</protein>
<keyword evidence="2" id="KW-1185">Reference proteome</keyword>
<gene>
    <name evidence="1" type="ORF">RND81_09G089400</name>
</gene>